<dbReference type="STRING" id="914234.M2PT45"/>
<evidence type="ECO:0000313" key="7">
    <source>
        <dbReference type="Proteomes" id="UP000016930"/>
    </source>
</evidence>
<keyword evidence="4" id="KW-0413">Isomerase</keyword>
<evidence type="ECO:0000256" key="2">
    <source>
        <dbReference type="ARBA" id="ARBA00013194"/>
    </source>
</evidence>
<reference evidence="6 7" key="1">
    <citation type="journal article" date="2012" name="Proc. Natl. Acad. Sci. U.S.A.">
        <title>Comparative genomics of Ceriporiopsis subvermispora and Phanerochaete chrysosporium provide insight into selective ligninolysis.</title>
        <authorList>
            <person name="Fernandez-Fueyo E."/>
            <person name="Ruiz-Duenas F.J."/>
            <person name="Ferreira P."/>
            <person name="Floudas D."/>
            <person name="Hibbett D.S."/>
            <person name="Canessa P."/>
            <person name="Larrondo L.F."/>
            <person name="James T.Y."/>
            <person name="Seelenfreund D."/>
            <person name="Lobos S."/>
            <person name="Polanco R."/>
            <person name="Tello M."/>
            <person name="Honda Y."/>
            <person name="Watanabe T."/>
            <person name="Watanabe T."/>
            <person name="Ryu J.S."/>
            <person name="Kubicek C.P."/>
            <person name="Schmoll M."/>
            <person name="Gaskell J."/>
            <person name="Hammel K.E."/>
            <person name="St John F.J."/>
            <person name="Vanden Wymelenberg A."/>
            <person name="Sabat G."/>
            <person name="Splinter BonDurant S."/>
            <person name="Syed K."/>
            <person name="Yadav J.S."/>
            <person name="Doddapaneni H."/>
            <person name="Subramanian V."/>
            <person name="Lavin J.L."/>
            <person name="Oguiza J.A."/>
            <person name="Perez G."/>
            <person name="Pisabarro A.G."/>
            <person name="Ramirez L."/>
            <person name="Santoyo F."/>
            <person name="Master E."/>
            <person name="Coutinho P.M."/>
            <person name="Henrissat B."/>
            <person name="Lombard V."/>
            <person name="Magnuson J.K."/>
            <person name="Kuees U."/>
            <person name="Hori C."/>
            <person name="Igarashi K."/>
            <person name="Samejima M."/>
            <person name="Held B.W."/>
            <person name="Barry K.W."/>
            <person name="LaButti K.M."/>
            <person name="Lapidus A."/>
            <person name="Lindquist E.A."/>
            <person name="Lucas S.M."/>
            <person name="Riley R."/>
            <person name="Salamov A.A."/>
            <person name="Hoffmeister D."/>
            <person name="Schwenk D."/>
            <person name="Hadar Y."/>
            <person name="Yarden O."/>
            <person name="de Vries R.P."/>
            <person name="Wiebenga A."/>
            <person name="Stenlid J."/>
            <person name="Eastwood D."/>
            <person name="Grigoriev I.V."/>
            <person name="Berka R.M."/>
            <person name="Blanchette R.A."/>
            <person name="Kersten P."/>
            <person name="Martinez A.T."/>
            <person name="Vicuna R."/>
            <person name="Cullen D."/>
        </authorList>
    </citation>
    <scope>NUCLEOTIDE SEQUENCE [LARGE SCALE GENOMIC DNA]</scope>
    <source>
        <strain evidence="6 7">B</strain>
    </source>
</reference>
<dbReference type="SUPFAM" id="SSF50891">
    <property type="entry name" value="Cyclophilin-like"/>
    <property type="match status" value="1"/>
</dbReference>
<dbReference type="PROSITE" id="PS50072">
    <property type="entry name" value="CSA_PPIASE_2"/>
    <property type="match status" value="1"/>
</dbReference>
<evidence type="ECO:0000259" key="5">
    <source>
        <dbReference type="PROSITE" id="PS50072"/>
    </source>
</evidence>
<evidence type="ECO:0000256" key="3">
    <source>
        <dbReference type="ARBA" id="ARBA00023110"/>
    </source>
</evidence>
<dbReference type="GO" id="GO:0003755">
    <property type="term" value="F:peptidyl-prolyl cis-trans isomerase activity"/>
    <property type="evidence" value="ECO:0007669"/>
    <property type="project" value="UniProtKB-KW"/>
</dbReference>
<evidence type="ECO:0000313" key="6">
    <source>
        <dbReference type="EMBL" id="EMD39864.1"/>
    </source>
</evidence>
<dbReference type="Proteomes" id="UP000016930">
    <property type="component" value="Unassembled WGS sequence"/>
</dbReference>
<dbReference type="Gene3D" id="2.40.100.10">
    <property type="entry name" value="Cyclophilin-like"/>
    <property type="match status" value="1"/>
</dbReference>
<keyword evidence="7" id="KW-1185">Reference proteome</keyword>
<keyword evidence="3" id="KW-0697">Rotamase</keyword>
<dbReference type="Pfam" id="PF00160">
    <property type="entry name" value="Pro_isomerase"/>
    <property type="match status" value="1"/>
</dbReference>
<protein>
    <recommendedName>
        <fullName evidence="2">peptidylprolyl isomerase</fullName>
        <ecNumber evidence="2">5.2.1.8</ecNumber>
    </recommendedName>
</protein>
<name>M2PT45_CERS8</name>
<dbReference type="HOGENOM" id="CLU_1147073_0_0_1"/>
<organism evidence="6 7">
    <name type="scientific">Ceriporiopsis subvermispora (strain B)</name>
    <name type="common">White-rot fungus</name>
    <name type="synonym">Gelatoporia subvermispora</name>
    <dbReference type="NCBI Taxonomy" id="914234"/>
    <lineage>
        <taxon>Eukaryota</taxon>
        <taxon>Fungi</taxon>
        <taxon>Dikarya</taxon>
        <taxon>Basidiomycota</taxon>
        <taxon>Agaricomycotina</taxon>
        <taxon>Agaricomycetes</taxon>
        <taxon>Polyporales</taxon>
        <taxon>Gelatoporiaceae</taxon>
        <taxon>Gelatoporia</taxon>
    </lineage>
</organism>
<dbReference type="PANTHER" id="PTHR45625:SF4">
    <property type="entry name" value="PEPTIDYLPROLYL ISOMERASE DOMAIN AND WD REPEAT-CONTAINING PROTEIN 1"/>
    <property type="match status" value="1"/>
</dbReference>
<sequence length="242" mass="27151">MHATETSGQLDCTKGGVLASGWKLLTSYTDHDSHQYNGRYNALITADEGGFVEYWQFFEPKKNSRLVVIQKRWTICAVERGLELPGPDSRVLGMRIKVFWERDSAFMNVPLYQGALAKKGLTTVAPKAVENFVGHAHSGYYEGIIFHCVIPKLMIQTGDPLGDGTCRTSIWGAEFEDEFMDVLKHDCQHGERRSGTKGPQFFFSNNATLRLDKKDTNFCQDLVGTLSGLEVVHAIEIVKQTR</sequence>
<accession>M2PT45</accession>
<dbReference type="InterPro" id="IPR044666">
    <property type="entry name" value="Cyclophilin_A-like"/>
</dbReference>
<evidence type="ECO:0000256" key="1">
    <source>
        <dbReference type="ARBA" id="ARBA00000971"/>
    </source>
</evidence>
<dbReference type="PANTHER" id="PTHR45625">
    <property type="entry name" value="PEPTIDYL-PROLYL CIS-TRANS ISOMERASE-RELATED"/>
    <property type="match status" value="1"/>
</dbReference>
<proteinExistence type="predicted"/>
<dbReference type="AlphaFoldDB" id="M2PT45"/>
<comment type="catalytic activity">
    <reaction evidence="1">
        <text>[protein]-peptidylproline (omega=180) = [protein]-peptidylproline (omega=0)</text>
        <dbReference type="Rhea" id="RHEA:16237"/>
        <dbReference type="Rhea" id="RHEA-COMP:10747"/>
        <dbReference type="Rhea" id="RHEA-COMP:10748"/>
        <dbReference type="ChEBI" id="CHEBI:83833"/>
        <dbReference type="ChEBI" id="CHEBI:83834"/>
        <dbReference type="EC" id="5.2.1.8"/>
    </reaction>
</comment>
<dbReference type="EC" id="5.2.1.8" evidence="2"/>
<dbReference type="OrthoDB" id="3256110at2759"/>
<feature type="domain" description="PPIase cyclophilin-type" evidence="5">
    <location>
        <begin position="114"/>
        <end position="242"/>
    </location>
</feature>
<dbReference type="InterPro" id="IPR029000">
    <property type="entry name" value="Cyclophilin-like_dom_sf"/>
</dbReference>
<dbReference type="InterPro" id="IPR002130">
    <property type="entry name" value="Cyclophilin-type_PPIase_dom"/>
</dbReference>
<gene>
    <name evidence="6" type="ORF">CERSUDRAFT_71719</name>
</gene>
<dbReference type="EMBL" id="KB445793">
    <property type="protein sequence ID" value="EMD39864.1"/>
    <property type="molecule type" value="Genomic_DNA"/>
</dbReference>
<evidence type="ECO:0000256" key="4">
    <source>
        <dbReference type="ARBA" id="ARBA00023235"/>
    </source>
</evidence>